<dbReference type="InParanoid" id="A0A7J8JXC0"/>
<evidence type="ECO:0000256" key="1">
    <source>
        <dbReference type="SAM" id="MobiDB-lite"/>
    </source>
</evidence>
<keyword evidence="3" id="KW-1185">Reference proteome</keyword>
<proteinExistence type="predicted"/>
<reference evidence="2 3" key="1">
    <citation type="journal article" date="2020" name="Nature">
        <title>Six reference-quality genomes reveal evolution of bat adaptations.</title>
        <authorList>
            <person name="Jebb D."/>
            <person name="Huang Z."/>
            <person name="Pippel M."/>
            <person name="Hughes G.M."/>
            <person name="Lavrichenko K."/>
            <person name="Devanna P."/>
            <person name="Winkler S."/>
            <person name="Jermiin L.S."/>
            <person name="Skirmuntt E.C."/>
            <person name="Katzourakis A."/>
            <person name="Burkitt-Gray L."/>
            <person name="Ray D.A."/>
            <person name="Sullivan K.A.M."/>
            <person name="Roscito J.G."/>
            <person name="Kirilenko B.M."/>
            <person name="Davalos L.M."/>
            <person name="Corthals A.P."/>
            <person name="Power M.L."/>
            <person name="Jones G."/>
            <person name="Ransome R.D."/>
            <person name="Dechmann D.K.N."/>
            <person name="Locatelli A.G."/>
            <person name="Puechmaille S.J."/>
            <person name="Fedrigo O."/>
            <person name="Jarvis E.D."/>
            <person name="Hiller M."/>
            <person name="Vernes S.C."/>
            <person name="Myers E.W."/>
            <person name="Teeling E.C."/>
        </authorList>
    </citation>
    <scope>NUCLEOTIDE SEQUENCE [LARGE SCALE GENOMIC DNA]</scope>
    <source>
        <strain evidence="2">MMolMol1</strain>
        <tissue evidence="2">Muscle</tissue>
    </source>
</reference>
<dbReference type="Proteomes" id="UP000550707">
    <property type="component" value="Unassembled WGS sequence"/>
</dbReference>
<protein>
    <submittedName>
        <fullName evidence="2">Uncharacterized protein</fullName>
    </submittedName>
</protein>
<gene>
    <name evidence="2" type="ORF">HJG59_008099</name>
</gene>
<feature type="compositionally biased region" description="Basic and acidic residues" evidence="1">
    <location>
        <begin position="1"/>
        <end position="13"/>
    </location>
</feature>
<comment type="caution">
    <text evidence="2">The sequence shown here is derived from an EMBL/GenBank/DDBJ whole genome shotgun (WGS) entry which is preliminary data.</text>
</comment>
<dbReference type="AlphaFoldDB" id="A0A7J8JXC0"/>
<accession>A0A7J8JXC0</accession>
<feature type="region of interest" description="Disordered" evidence="1">
    <location>
        <begin position="1"/>
        <end position="44"/>
    </location>
</feature>
<evidence type="ECO:0000313" key="2">
    <source>
        <dbReference type="EMBL" id="KAF6501120.1"/>
    </source>
</evidence>
<feature type="compositionally biased region" description="Basic and acidic residues" evidence="1">
    <location>
        <begin position="92"/>
        <end position="101"/>
    </location>
</feature>
<dbReference type="EMBL" id="JACASF010000001">
    <property type="protein sequence ID" value="KAF6501120.1"/>
    <property type="molecule type" value="Genomic_DNA"/>
</dbReference>
<sequence>MDSLRTAEKDPLRRKLAASRRRDTVDIANSWAGRAPKGDADGGCRNPERCPLAECLGAICSETPSPPLPGAPGQTVTLWTVPRPPRKRERRTRTQERRGEGEGWQAKRTAVGCSQAWAPGSELCASPRLPELHIYICPLEAKPTSQGCCEG</sequence>
<feature type="region of interest" description="Disordered" evidence="1">
    <location>
        <begin position="66"/>
        <end position="109"/>
    </location>
</feature>
<evidence type="ECO:0000313" key="3">
    <source>
        <dbReference type="Proteomes" id="UP000550707"/>
    </source>
</evidence>
<name>A0A7J8JXC0_MOLMO</name>
<organism evidence="2 3">
    <name type="scientific">Molossus molossus</name>
    <name type="common">Pallas' mastiff bat</name>
    <name type="synonym">Vespertilio molossus</name>
    <dbReference type="NCBI Taxonomy" id="27622"/>
    <lineage>
        <taxon>Eukaryota</taxon>
        <taxon>Metazoa</taxon>
        <taxon>Chordata</taxon>
        <taxon>Craniata</taxon>
        <taxon>Vertebrata</taxon>
        <taxon>Euteleostomi</taxon>
        <taxon>Mammalia</taxon>
        <taxon>Eutheria</taxon>
        <taxon>Laurasiatheria</taxon>
        <taxon>Chiroptera</taxon>
        <taxon>Yangochiroptera</taxon>
        <taxon>Molossidae</taxon>
        <taxon>Molossus</taxon>
    </lineage>
</organism>